<dbReference type="KEGG" id="cpra:CPter91_0323"/>
<organism evidence="1 3">
    <name type="scientific">Collimonas pratensis</name>
    <dbReference type="NCBI Taxonomy" id="279113"/>
    <lineage>
        <taxon>Bacteria</taxon>
        <taxon>Pseudomonadati</taxon>
        <taxon>Pseudomonadota</taxon>
        <taxon>Betaproteobacteria</taxon>
        <taxon>Burkholderiales</taxon>
        <taxon>Oxalobacteraceae</taxon>
        <taxon>Collimonas</taxon>
    </lineage>
</organism>
<name>A0A127PZB9_9BURK</name>
<proteinExistence type="predicted"/>
<dbReference type="Gene3D" id="2.60.270.50">
    <property type="match status" value="1"/>
</dbReference>
<dbReference type="EMBL" id="CP013236">
    <property type="protein sequence ID" value="AMP12612.1"/>
    <property type="molecule type" value="Genomic_DNA"/>
</dbReference>
<keyword evidence="4" id="KW-1185">Reference proteome</keyword>
<evidence type="ECO:0000313" key="3">
    <source>
        <dbReference type="Proteomes" id="UP000074561"/>
    </source>
</evidence>
<dbReference type="PATRIC" id="fig|279113.10.peg.322"/>
<protein>
    <submittedName>
        <fullName evidence="1">Aegerolysin family protein</fullName>
    </submittedName>
</protein>
<evidence type="ECO:0000313" key="1">
    <source>
        <dbReference type="EMBL" id="AMP02722.1"/>
    </source>
</evidence>
<dbReference type="Proteomes" id="UP000074914">
    <property type="component" value="Chromosome"/>
</dbReference>
<sequence length="132" mass="13879">MNTTVTASELSATDVKVTYERLQVQGTVSNFTAHPMILKSSDLSWGKWMQSPVDVASFSTGRFGSQGRDSSPSGTEGTATWQLGNAVITINFSCPLRGSNGQSISCEPKGAFKVSCTGTGGDVNACTFQINS</sequence>
<reference evidence="3 4" key="1">
    <citation type="submission" date="2015-11" db="EMBL/GenBank/DDBJ databases">
        <title>Exploring the genomic traits of fungus-feeding bacterial genus Collimonas.</title>
        <authorList>
            <person name="Song C."/>
            <person name="Schmidt R."/>
            <person name="de Jager V."/>
            <person name="Krzyzanowska D."/>
            <person name="Jongedijk E."/>
            <person name="Cankar K."/>
            <person name="Beekwilder J."/>
            <person name="van Veen A."/>
            <person name="de Boer W."/>
            <person name="van Veen J.A."/>
            <person name="Garbeva P."/>
        </authorList>
    </citation>
    <scope>NUCLEOTIDE SEQUENCE [LARGE SCALE GENOMIC DNA]</scope>
    <source>
        <strain evidence="2 4">Ter291</strain>
        <strain evidence="1 3">Ter91</strain>
    </source>
</reference>
<dbReference type="AlphaFoldDB" id="A0A127PZB9"/>
<dbReference type="Proteomes" id="UP000074561">
    <property type="component" value="Chromosome"/>
</dbReference>
<dbReference type="EMBL" id="CP013234">
    <property type="protein sequence ID" value="AMP02722.1"/>
    <property type="molecule type" value="Genomic_DNA"/>
</dbReference>
<accession>A0A127PZB9</accession>
<evidence type="ECO:0000313" key="4">
    <source>
        <dbReference type="Proteomes" id="UP000074914"/>
    </source>
</evidence>
<gene>
    <name evidence="2" type="ORF">CPter291_0319</name>
    <name evidence="1" type="ORF">CPter91_0323</name>
</gene>
<evidence type="ECO:0000313" key="2">
    <source>
        <dbReference type="EMBL" id="AMP12612.1"/>
    </source>
</evidence>
<dbReference type="OrthoDB" id="9784378at2"/>
<dbReference type="RefSeq" id="WP_061936055.1">
    <property type="nucleotide sequence ID" value="NZ_CP013234.1"/>
</dbReference>